<dbReference type="GO" id="GO:0052689">
    <property type="term" value="F:carboxylic ester hydrolase activity"/>
    <property type="evidence" value="ECO:0007669"/>
    <property type="project" value="TreeGrafter"/>
</dbReference>
<dbReference type="Gene3D" id="3.40.50.1820">
    <property type="entry name" value="alpha/beta hydrolase"/>
    <property type="match status" value="1"/>
</dbReference>
<proteinExistence type="predicted"/>
<dbReference type="InterPro" id="IPR029058">
    <property type="entry name" value="AB_hydrolase_fold"/>
</dbReference>
<dbReference type="SUPFAM" id="SSF53474">
    <property type="entry name" value="alpha/beta-Hydrolases"/>
    <property type="match status" value="1"/>
</dbReference>
<comment type="caution">
    <text evidence="2">The sequence shown here is derived from an EMBL/GenBank/DDBJ whole genome shotgun (WGS) entry which is preliminary data.</text>
</comment>
<dbReference type="GO" id="GO:0008236">
    <property type="term" value="F:serine-type peptidase activity"/>
    <property type="evidence" value="ECO:0007669"/>
    <property type="project" value="InterPro"/>
</dbReference>
<dbReference type="PANTHER" id="PTHR43265">
    <property type="entry name" value="ESTERASE ESTD"/>
    <property type="match status" value="1"/>
</dbReference>
<dbReference type="InterPro" id="IPR001375">
    <property type="entry name" value="Peptidase_S9_cat"/>
</dbReference>
<dbReference type="PANTHER" id="PTHR43265:SF1">
    <property type="entry name" value="ESTERASE ESTD"/>
    <property type="match status" value="1"/>
</dbReference>
<organism evidence="2 3">
    <name type="scientific">Candidatus Gottesmanbacteria bacterium GW2011_GWC2_39_8</name>
    <dbReference type="NCBI Taxonomy" id="1618450"/>
    <lineage>
        <taxon>Bacteria</taxon>
        <taxon>Candidatus Gottesmaniibacteriota</taxon>
    </lineage>
</organism>
<sequence length="257" mass="28979">MKIPLFIENKGQKMFVMVQHPDNPPAGGFPFAIICHGALIGDMREKDWIFIRIADALEKAGIGSIRFDCRGVGESEGVYEDEILTERNSDTEAVYQYLLQQDFVNKDKIIALGRSHGGLMALDLVKNHPEIKDLILMSTPANASELWNILTPLQRKEIEEKGISARKVCKISKKWFDDAKLYSPLEDIKQYNGRLLILHGDKDELVPVEQAKLFFETAGTKDKTLKIIEGVGHAYDILEKEQEVVNTVADWCKAHVA</sequence>
<evidence type="ECO:0000259" key="1">
    <source>
        <dbReference type="Pfam" id="PF00326"/>
    </source>
</evidence>
<reference evidence="2 3" key="1">
    <citation type="journal article" date="2015" name="Nature">
        <title>rRNA introns, odd ribosomes, and small enigmatic genomes across a large radiation of phyla.</title>
        <authorList>
            <person name="Brown C.T."/>
            <person name="Hug L.A."/>
            <person name="Thomas B.C."/>
            <person name="Sharon I."/>
            <person name="Castelle C.J."/>
            <person name="Singh A."/>
            <person name="Wilkins M.J."/>
            <person name="Williams K.H."/>
            <person name="Banfield J.F."/>
        </authorList>
    </citation>
    <scope>NUCLEOTIDE SEQUENCE [LARGE SCALE GENOMIC DNA]</scope>
</reference>
<dbReference type="GO" id="GO:0006508">
    <property type="term" value="P:proteolysis"/>
    <property type="evidence" value="ECO:0007669"/>
    <property type="project" value="InterPro"/>
</dbReference>
<dbReference type="Pfam" id="PF00326">
    <property type="entry name" value="Peptidase_S9"/>
    <property type="match status" value="1"/>
</dbReference>
<feature type="domain" description="Peptidase S9 prolyl oligopeptidase catalytic" evidence="1">
    <location>
        <begin position="87"/>
        <end position="256"/>
    </location>
</feature>
<dbReference type="EMBL" id="LBXN01000095">
    <property type="protein sequence ID" value="KKR30656.1"/>
    <property type="molecule type" value="Genomic_DNA"/>
</dbReference>
<evidence type="ECO:0000313" key="3">
    <source>
        <dbReference type="Proteomes" id="UP000034539"/>
    </source>
</evidence>
<evidence type="ECO:0000313" key="2">
    <source>
        <dbReference type="EMBL" id="KKR30656.1"/>
    </source>
</evidence>
<dbReference type="AlphaFoldDB" id="A0A0G0PZX8"/>
<dbReference type="InterPro" id="IPR053145">
    <property type="entry name" value="AB_hydrolase_Est10"/>
</dbReference>
<gene>
    <name evidence="2" type="ORF">UT63_C0095G0007</name>
</gene>
<dbReference type="Proteomes" id="UP000034539">
    <property type="component" value="Unassembled WGS sequence"/>
</dbReference>
<keyword evidence="2" id="KW-0378">Hydrolase</keyword>
<protein>
    <submittedName>
        <fullName evidence="2">Hydrolase of the alpha/beta superfamily</fullName>
    </submittedName>
</protein>
<name>A0A0G0PZX8_9BACT</name>
<accession>A0A0G0PZX8</accession>